<evidence type="ECO:0000313" key="1">
    <source>
        <dbReference type="EMBL" id="AQP40471.1"/>
    </source>
</evidence>
<proteinExistence type="predicted"/>
<keyword evidence="4" id="KW-1185">Reference proteome</keyword>
<dbReference type="Proteomes" id="UP000188159">
    <property type="component" value="Chromosome"/>
</dbReference>
<dbReference type="Proteomes" id="UP001644750">
    <property type="component" value="Unassembled WGS sequence"/>
</dbReference>
<sequence>MILNTVCEKENFKMIRMKENYYIKKYYGDFVLLKRAKNKENCKKVLEKVGVYGTLREVKEAIIKEMIKDEVNHRKTEPLYKLIPLMRQMYNRFYEENMECCFVG</sequence>
<reference evidence="2" key="3">
    <citation type="submission" date="2020-02" db="EMBL/GenBank/DDBJ databases">
        <authorList>
            <person name="Littmann E."/>
            <person name="Sorbara M."/>
        </authorList>
    </citation>
    <scope>NUCLEOTIDE SEQUENCE</scope>
    <source>
        <strain evidence="2">MSK.14.57</strain>
    </source>
</reference>
<reference evidence="1 3" key="1">
    <citation type="journal article" date="2016" name="Sci. Rep.">
        <title>Accelerated dysbiosis of gut microbiota during aggravation of DSS-induced colitis by a butyrate-producing bacterium.</title>
        <authorList>
            <person name="Zhang Q."/>
            <person name="Wu Y."/>
            <person name="Wang J."/>
            <person name="Wu G."/>
            <person name="Long W."/>
            <person name="Xue Z."/>
            <person name="Wang L."/>
            <person name="Zhang X."/>
            <person name="Pang X."/>
            <person name="Zhao Y."/>
            <person name="Zhao L."/>
            <person name="Zhang C."/>
        </authorList>
    </citation>
    <scope>NUCLEOTIDE SEQUENCE [LARGE SCALE GENOMIC DNA]</scope>
    <source>
        <strain evidence="1 3">BPB5</strain>
    </source>
</reference>
<dbReference type="AlphaFoldDB" id="A0A1Q2C9Q3"/>
<reference evidence="2 4" key="2">
    <citation type="journal article" date="2020" name="Cell Host Microbe">
        <title>Functional and Genomic Variation between Human-Derived Isolates of Lachnospiraceae Reveals Inter- and Intra-Species Diversity.</title>
        <authorList>
            <person name="Sorbara M.T."/>
            <person name="Littmann E.R."/>
            <person name="Fontana E."/>
            <person name="Moody T.U."/>
            <person name="Kohout C.E."/>
            <person name="Gjonbalaj M."/>
            <person name="Eaton V."/>
            <person name="Seok R."/>
            <person name="Leiner I.M."/>
            <person name="Pamer E.G."/>
        </authorList>
    </citation>
    <scope>NUCLEOTIDE SEQUENCE [LARGE SCALE GENOMIC DNA]</scope>
    <source>
        <strain evidence="2 4">MSK.14.57</strain>
    </source>
</reference>
<protein>
    <submittedName>
        <fullName evidence="1">Uncharacterized protein</fullName>
    </submittedName>
</protein>
<dbReference type="EMBL" id="CP012098">
    <property type="protein sequence ID" value="AQP40471.1"/>
    <property type="molecule type" value="Genomic_DNA"/>
</dbReference>
<gene>
    <name evidence="1" type="ORF">DO83_13340</name>
    <name evidence="2" type="ORF">G5A72_01585</name>
</gene>
<accession>A0A1Q2C9Q3</accession>
<evidence type="ECO:0000313" key="2">
    <source>
        <dbReference type="EMBL" id="NSJ78308.1"/>
    </source>
</evidence>
<evidence type="ECO:0000313" key="4">
    <source>
        <dbReference type="Proteomes" id="UP001644750"/>
    </source>
</evidence>
<evidence type="ECO:0000313" key="3">
    <source>
        <dbReference type="Proteomes" id="UP000188159"/>
    </source>
</evidence>
<dbReference type="EMBL" id="JAAITB010000002">
    <property type="protein sequence ID" value="NSJ78308.1"/>
    <property type="molecule type" value="Genomic_DNA"/>
</dbReference>
<organism evidence="1 3">
    <name type="scientific">Anaerostipes hadrus</name>
    <dbReference type="NCBI Taxonomy" id="649756"/>
    <lineage>
        <taxon>Bacteria</taxon>
        <taxon>Bacillati</taxon>
        <taxon>Bacillota</taxon>
        <taxon>Clostridia</taxon>
        <taxon>Lachnospirales</taxon>
        <taxon>Lachnospiraceae</taxon>
        <taxon>Anaerostipes</taxon>
    </lineage>
</organism>
<name>A0A1Q2C9Q3_ANAHA</name>